<evidence type="ECO:0000256" key="9">
    <source>
        <dbReference type="ARBA" id="ARBA00023316"/>
    </source>
</evidence>
<dbReference type="NCBIfam" id="TIGR01143">
    <property type="entry name" value="murF"/>
    <property type="match status" value="1"/>
</dbReference>
<comment type="function">
    <text evidence="10 11">Involved in cell wall formation. Catalyzes the final step in the synthesis of UDP-N-acetylmuramoyl-pentapeptide, the precursor of murein.</text>
</comment>
<dbReference type="RefSeq" id="WP_279249023.1">
    <property type="nucleotide sequence ID" value="NZ_SHNO01000001.1"/>
</dbReference>
<comment type="catalytic activity">
    <reaction evidence="10 11">
        <text>D-alanyl-D-alanine + UDP-N-acetyl-alpha-D-muramoyl-L-alanyl-gamma-D-glutamyl-meso-2,6-diaminopimelate + ATP = UDP-N-acetyl-alpha-D-muramoyl-L-alanyl-gamma-D-glutamyl-meso-2,6-diaminopimeloyl-D-alanyl-D-alanine + ADP + phosphate + H(+)</text>
        <dbReference type="Rhea" id="RHEA:28374"/>
        <dbReference type="ChEBI" id="CHEBI:15378"/>
        <dbReference type="ChEBI" id="CHEBI:30616"/>
        <dbReference type="ChEBI" id="CHEBI:43474"/>
        <dbReference type="ChEBI" id="CHEBI:57822"/>
        <dbReference type="ChEBI" id="CHEBI:61386"/>
        <dbReference type="ChEBI" id="CHEBI:83905"/>
        <dbReference type="ChEBI" id="CHEBI:456216"/>
        <dbReference type="EC" id="6.3.2.10"/>
    </reaction>
</comment>
<evidence type="ECO:0000313" key="16">
    <source>
        <dbReference type="Proteomes" id="UP001143304"/>
    </source>
</evidence>
<gene>
    <name evidence="10" type="primary">murF</name>
    <name evidence="15" type="ORF">EYC82_08000</name>
</gene>
<dbReference type="InterPro" id="IPR035911">
    <property type="entry name" value="MurE/MurF_N"/>
</dbReference>
<evidence type="ECO:0000256" key="11">
    <source>
        <dbReference type="RuleBase" id="RU004136"/>
    </source>
</evidence>
<dbReference type="Gene3D" id="3.40.1190.10">
    <property type="entry name" value="Mur-like, catalytic domain"/>
    <property type="match status" value="1"/>
</dbReference>
<dbReference type="InterPro" id="IPR000713">
    <property type="entry name" value="Mur_ligase_N"/>
</dbReference>
<dbReference type="HAMAP" id="MF_02019">
    <property type="entry name" value="MurF"/>
    <property type="match status" value="1"/>
</dbReference>
<sequence length="451" mass="47053">MMRALTLAELELPLAGRLLGADQAFSSVSTDTRSAKPGELFVALRGERYDGHDYLEGLEVEGISAALVSRRADVGMSQLLVEDSQCALGKLGAYNRDLYRGPLVAITGSSGKTTVKNMVHAILSQTGDTLATQGNFNNEIGVPLTLLRLQPAVDFAVVEMGAAKAGDIKWLCSLARPTIALLLNAMPAHLEGFGSVDDVATAKGEIFDALGQGETAVINADQPWARQWRKRAGDARVIDFGVEQPAAVSARDICSRGLKGVSFTATTPAGDMAMRLALPGVHNVANALAAIAVGLACDAPLASIRDGLESLCPVSGRLHVTTAGSGAALVDDCYNANPGSVRAAIDMLAACPGRRTLLLGAMKELGDRSAELHEEIGAYAARAGIEQLWGVGAELQATVTSFGQGGHFFDDRGAMIAQLQGRFDADDTVLVKGSRSAGMEIVLQALQAQGG</sequence>
<dbReference type="EMBL" id="SHNO01000001">
    <property type="protein sequence ID" value="MCX2977295.1"/>
    <property type="molecule type" value="Genomic_DNA"/>
</dbReference>
<dbReference type="GO" id="GO:0016874">
    <property type="term" value="F:ligase activity"/>
    <property type="evidence" value="ECO:0007669"/>
    <property type="project" value="UniProtKB-KW"/>
</dbReference>
<keyword evidence="8 10" id="KW-0131">Cell cycle</keyword>
<dbReference type="SUPFAM" id="SSF63418">
    <property type="entry name" value="MurE/MurF N-terminal domain"/>
    <property type="match status" value="1"/>
</dbReference>
<feature type="binding site" evidence="10">
    <location>
        <begin position="108"/>
        <end position="114"/>
    </location>
    <ligand>
        <name>ATP</name>
        <dbReference type="ChEBI" id="CHEBI:30616"/>
    </ligand>
</feature>
<comment type="caution">
    <text evidence="15">The sequence shown here is derived from an EMBL/GenBank/DDBJ whole genome shotgun (WGS) entry which is preliminary data.</text>
</comment>
<comment type="subcellular location">
    <subcellularLocation>
        <location evidence="10 11">Cytoplasm</location>
    </subcellularLocation>
</comment>
<evidence type="ECO:0000259" key="12">
    <source>
        <dbReference type="Pfam" id="PF01225"/>
    </source>
</evidence>
<keyword evidence="5 10" id="KW-0067">ATP-binding</keyword>
<dbReference type="InterPro" id="IPR051046">
    <property type="entry name" value="MurCDEF_CellWall_CoF430Synth"/>
</dbReference>
<evidence type="ECO:0000256" key="7">
    <source>
        <dbReference type="ARBA" id="ARBA00022984"/>
    </source>
</evidence>
<evidence type="ECO:0000259" key="13">
    <source>
        <dbReference type="Pfam" id="PF02875"/>
    </source>
</evidence>
<dbReference type="Pfam" id="PF08245">
    <property type="entry name" value="Mur_ligase_M"/>
    <property type="match status" value="1"/>
</dbReference>
<comment type="pathway">
    <text evidence="10 11">Cell wall biogenesis; peptidoglycan biosynthesis.</text>
</comment>
<evidence type="ECO:0000259" key="14">
    <source>
        <dbReference type="Pfam" id="PF08245"/>
    </source>
</evidence>
<keyword evidence="16" id="KW-1185">Reference proteome</keyword>
<accession>A0ABT3T543</accession>
<dbReference type="Pfam" id="PF01225">
    <property type="entry name" value="Mur_ligase"/>
    <property type="match status" value="1"/>
</dbReference>
<evidence type="ECO:0000256" key="4">
    <source>
        <dbReference type="ARBA" id="ARBA00022741"/>
    </source>
</evidence>
<dbReference type="Proteomes" id="UP001143304">
    <property type="component" value="Unassembled WGS sequence"/>
</dbReference>
<dbReference type="Pfam" id="PF02875">
    <property type="entry name" value="Mur_ligase_C"/>
    <property type="match status" value="1"/>
</dbReference>
<keyword evidence="6 10" id="KW-0133">Cell shape</keyword>
<protein>
    <recommendedName>
        <fullName evidence="10 11">UDP-N-acetylmuramoyl-tripeptide--D-alanyl-D-alanine ligase</fullName>
        <ecNumber evidence="10 11">6.3.2.10</ecNumber>
    </recommendedName>
    <alternativeName>
        <fullName evidence="10">D-alanyl-D-alanine-adding enzyme</fullName>
    </alternativeName>
</protein>
<comment type="similarity">
    <text evidence="10">Belongs to the MurCDEF family. MurF subfamily.</text>
</comment>
<keyword evidence="4 10" id="KW-0547">Nucleotide-binding</keyword>
<dbReference type="InterPro" id="IPR036615">
    <property type="entry name" value="Mur_ligase_C_dom_sf"/>
</dbReference>
<evidence type="ECO:0000256" key="5">
    <source>
        <dbReference type="ARBA" id="ARBA00022840"/>
    </source>
</evidence>
<dbReference type="SUPFAM" id="SSF53244">
    <property type="entry name" value="MurD-like peptide ligases, peptide-binding domain"/>
    <property type="match status" value="1"/>
</dbReference>
<keyword evidence="9 10" id="KW-0961">Cell wall biogenesis/degradation</keyword>
<dbReference type="Gene3D" id="3.90.190.20">
    <property type="entry name" value="Mur ligase, C-terminal domain"/>
    <property type="match status" value="1"/>
</dbReference>
<keyword evidence="3 10" id="KW-0132">Cell division</keyword>
<evidence type="ECO:0000256" key="6">
    <source>
        <dbReference type="ARBA" id="ARBA00022960"/>
    </source>
</evidence>
<evidence type="ECO:0000256" key="10">
    <source>
        <dbReference type="HAMAP-Rule" id="MF_02019"/>
    </source>
</evidence>
<organism evidence="15 16">
    <name type="scientific">Candidatus Marimicrobium litorale</name>
    <dbReference type="NCBI Taxonomy" id="2518991"/>
    <lineage>
        <taxon>Bacteria</taxon>
        <taxon>Pseudomonadati</taxon>
        <taxon>Pseudomonadota</taxon>
        <taxon>Gammaproteobacteria</taxon>
        <taxon>Cellvibrionales</taxon>
        <taxon>Halieaceae</taxon>
        <taxon>Marimicrobium</taxon>
    </lineage>
</organism>
<evidence type="ECO:0000256" key="1">
    <source>
        <dbReference type="ARBA" id="ARBA00022490"/>
    </source>
</evidence>
<feature type="domain" description="Mur ligase N-terminal catalytic" evidence="12">
    <location>
        <begin position="26"/>
        <end position="73"/>
    </location>
</feature>
<keyword evidence="7 10" id="KW-0573">Peptidoglycan synthesis</keyword>
<name>A0ABT3T543_9GAMM</name>
<dbReference type="InterPro" id="IPR036565">
    <property type="entry name" value="Mur-like_cat_sf"/>
</dbReference>
<dbReference type="SUPFAM" id="SSF53623">
    <property type="entry name" value="MurD-like peptide ligases, catalytic domain"/>
    <property type="match status" value="1"/>
</dbReference>
<evidence type="ECO:0000256" key="3">
    <source>
        <dbReference type="ARBA" id="ARBA00022618"/>
    </source>
</evidence>
<evidence type="ECO:0000256" key="8">
    <source>
        <dbReference type="ARBA" id="ARBA00023306"/>
    </source>
</evidence>
<reference evidence="15" key="1">
    <citation type="submission" date="2019-02" db="EMBL/GenBank/DDBJ databases">
        <authorList>
            <person name="Li S.-H."/>
        </authorList>
    </citation>
    <scope>NUCLEOTIDE SEQUENCE</scope>
    <source>
        <strain evidence="15">IMCC11814</strain>
    </source>
</reference>
<dbReference type="InterPro" id="IPR013221">
    <property type="entry name" value="Mur_ligase_cen"/>
</dbReference>
<dbReference type="Gene3D" id="3.40.1390.10">
    <property type="entry name" value="MurE/MurF, N-terminal domain"/>
    <property type="match status" value="1"/>
</dbReference>
<evidence type="ECO:0000313" key="15">
    <source>
        <dbReference type="EMBL" id="MCX2977295.1"/>
    </source>
</evidence>
<feature type="domain" description="Mur ligase C-terminal" evidence="13">
    <location>
        <begin position="316"/>
        <end position="435"/>
    </location>
</feature>
<dbReference type="InterPro" id="IPR004101">
    <property type="entry name" value="Mur_ligase_C"/>
</dbReference>
<feature type="domain" description="Mur ligase central" evidence="14">
    <location>
        <begin position="106"/>
        <end position="293"/>
    </location>
</feature>
<dbReference type="PANTHER" id="PTHR43024:SF1">
    <property type="entry name" value="UDP-N-ACETYLMURAMOYL-TRIPEPTIDE--D-ALANYL-D-ALANINE LIGASE"/>
    <property type="match status" value="1"/>
</dbReference>
<keyword evidence="2 10" id="KW-0436">Ligase</keyword>
<dbReference type="InterPro" id="IPR005863">
    <property type="entry name" value="UDP-N-AcMur_synth"/>
</dbReference>
<evidence type="ECO:0000256" key="2">
    <source>
        <dbReference type="ARBA" id="ARBA00022598"/>
    </source>
</evidence>
<keyword evidence="1 10" id="KW-0963">Cytoplasm</keyword>
<dbReference type="PANTHER" id="PTHR43024">
    <property type="entry name" value="UDP-N-ACETYLMURAMOYL-TRIPEPTIDE--D-ALANYL-D-ALANINE LIGASE"/>
    <property type="match status" value="1"/>
</dbReference>
<proteinExistence type="inferred from homology"/>
<dbReference type="EC" id="6.3.2.10" evidence="10 11"/>